<keyword evidence="4 6" id="KW-0472">Membrane</keyword>
<dbReference type="InterPro" id="IPR051423">
    <property type="entry name" value="CD225/Dispanin"/>
</dbReference>
<dbReference type="PANTHER" id="PTHR14948:SF44">
    <property type="entry name" value="PROLINE-RICH TRANSMEMBRANE PROTEIN 1-LIKE"/>
    <property type="match status" value="1"/>
</dbReference>
<proteinExistence type="predicted"/>
<dbReference type="PANTHER" id="PTHR14948">
    <property type="entry name" value="NG5"/>
    <property type="match status" value="1"/>
</dbReference>
<feature type="transmembrane region" description="Helical" evidence="6">
    <location>
        <begin position="158"/>
        <end position="186"/>
    </location>
</feature>
<keyword evidence="3 6" id="KW-1133">Transmembrane helix</keyword>
<dbReference type="GO" id="GO:0016020">
    <property type="term" value="C:membrane"/>
    <property type="evidence" value="ECO:0007669"/>
    <property type="project" value="UniProtKB-SubCell"/>
</dbReference>
<evidence type="ECO:0000256" key="3">
    <source>
        <dbReference type="ARBA" id="ARBA00022989"/>
    </source>
</evidence>
<evidence type="ECO:0000256" key="4">
    <source>
        <dbReference type="ARBA" id="ARBA00023136"/>
    </source>
</evidence>
<dbReference type="EMBL" id="DXCD01000172">
    <property type="protein sequence ID" value="HIZ13566.1"/>
    <property type="molecule type" value="Genomic_DNA"/>
</dbReference>
<reference evidence="8" key="1">
    <citation type="journal article" date="2021" name="PeerJ">
        <title>Extensive microbial diversity within the chicken gut microbiome revealed by metagenomics and culture.</title>
        <authorList>
            <person name="Gilroy R."/>
            <person name="Ravi A."/>
            <person name="Getino M."/>
            <person name="Pursley I."/>
            <person name="Horton D.L."/>
            <person name="Alikhan N.F."/>
            <person name="Baker D."/>
            <person name="Gharbi K."/>
            <person name="Hall N."/>
            <person name="Watson M."/>
            <person name="Adriaenssens E.M."/>
            <person name="Foster-Nyarko E."/>
            <person name="Jarju S."/>
            <person name="Secka A."/>
            <person name="Antonio M."/>
            <person name="Oren A."/>
            <person name="Chaudhuri R.R."/>
            <person name="La Ragione R."/>
            <person name="Hildebrand F."/>
            <person name="Pallen M.J."/>
        </authorList>
    </citation>
    <scope>NUCLEOTIDE SEQUENCE</scope>
    <source>
        <strain evidence="8">ChiGjej1B1-13045</strain>
    </source>
</reference>
<feature type="compositionally biased region" description="Low complexity" evidence="5">
    <location>
        <begin position="115"/>
        <end position="145"/>
    </location>
</feature>
<dbReference type="InterPro" id="IPR007593">
    <property type="entry name" value="CD225/Dispanin_fam"/>
</dbReference>
<dbReference type="Pfam" id="PF13240">
    <property type="entry name" value="Zn_Ribbon_1"/>
    <property type="match status" value="1"/>
</dbReference>
<evidence type="ECO:0000256" key="1">
    <source>
        <dbReference type="ARBA" id="ARBA00004370"/>
    </source>
</evidence>
<reference evidence="8" key="2">
    <citation type="submission" date="2021-04" db="EMBL/GenBank/DDBJ databases">
        <authorList>
            <person name="Gilroy R."/>
        </authorList>
    </citation>
    <scope>NUCLEOTIDE SEQUENCE</scope>
    <source>
        <strain evidence="8">ChiGjej1B1-13045</strain>
    </source>
</reference>
<dbReference type="Pfam" id="PF04505">
    <property type="entry name" value="CD225"/>
    <property type="match status" value="1"/>
</dbReference>
<comment type="caution">
    <text evidence="8">The sequence shown here is derived from an EMBL/GenBank/DDBJ whole genome shotgun (WGS) entry which is preliminary data.</text>
</comment>
<protein>
    <submittedName>
        <fullName evidence="8">CD225/dispanin family protein</fullName>
    </submittedName>
</protein>
<feature type="compositionally biased region" description="Low complexity" evidence="5">
    <location>
        <begin position="24"/>
        <end position="42"/>
    </location>
</feature>
<evidence type="ECO:0000313" key="8">
    <source>
        <dbReference type="EMBL" id="HIZ13566.1"/>
    </source>
</evidence>
<dbReference type="InterPro" id="IPR026870">
    <property type="entry name" value="Zinc_ribbon_dom"/>
</dbReference>
<evidence type="ECO:0000256" key="2">
    <source>
        <dbReference type="ARBA" id="ARBA00022692"/>
    </source>
</evidence>
<accession>A0A9D2DAN1</accession>
<feature type="region of interest" description="Disordered" evidence="5">
    <location>
        <begin position="24"/>
        <end position="72"/>
    </location>
</feature>
<evidence type="ECO:0000259" key="7">
    <source>
        <dbReference type="Pfam" id="PF13240"/>
    </source>
</evidence>
<evidence type="ECO:0000313" key="9">
    <source>
        <dbReference type="Proteomes" id="UP000824017"/>
    </source>
</evidence>
<dbReference type="Proteomes" id="UP000824017">
    <property type="component" value="Unassembled WGS sequence"/>
</dbReference>
<feature type="region of interest" description="Disordered" evidence="5">
    <location>
        <begin position="95"/>
        <end position="145"/>
    </location>
</feature>
<sequence>MNCIKCYQEIPEGSKFCPHCGAEQAAAPETAADTQTQAAGQPESGAQDHPYSQPEAAAQQDANAQTGAGAQQEYGAQDNMYGQQAANTQYQDAQNYNAGDQGRDGYGSGSQNDAQQNNHQNGYQNNYQNGYQNNYQNSYQNGNYQTPYQQDQGEQVNWVPYLVLSIISTLCCCIPGIVAIVFSAQINSAVTSGNTEEARRAAKNAKIWIIVAFVAGILASIVSFIIGSMFEGAYYYYY</sequence>
<evidence type="ECO:0000256" key="5">
    <source>
        <dbReference type="SAM" id="MobiDB-lite"/>
    </source>
</evidence>
<name>A0A9D2DAN1_9FIRM</name>
<keyword evidence="2 6" id="KW-0812">Transmembrane</keyword>
<feature type="compositionally biased region" description="Polar residues" evidence="5">
    <location>
        <begin position="60"/>
        <end position="69"/>
    </location>
</feature>
<feature type="domain" description="Zinc-ribbon" evidence="7">
    <location>
        <begin position="3"/>
        <end position="23"/>
    </location>
</feature>
<dbReference type="AlphaFoldDB" id="A0A9D2DAN1"/>
<comment type="subcellular location">
    <subcellularLocation>
        <location evidence="1">Membrane</location>
    </subcellularLocation>
</comment>
<feature type="transmembrane region" description="Helical" evidence="6">
    <location>
        <begin position="207"/>
        <end position="230"/>
    </location>
</feature>
<organism evidence="8 9">
    <name type="scientific">Candidatus Mediterraneibacter stercorigallinarum</name>
    <dbReference type="NCBI Taxonomy" id="2838686"/>
    <lineage>
        <taxon>Bacteria</taxon>
        <taxon>Bacillati</taxon>
        <taxon>Bacillota</taxon>
        <taxon>Clostridia</taxon>
        <taxon>Lachnospirales</taxon>
        <taxon>Lachnospiraceae</taxon>
        <taxon>Mediterraneibacter</taxon>
    </lineage>
</organism>
<gene>
    <name evidence="8" type="ORF">H9817_06535</name>
</gene>
<evidence type="ECO:0000256" key="6">
    <source>
        <dbReference type="SAM" id="Phobius"/>
    </source>
</evidence>